<dbReference type="InterPro" id="IPR051054">
    <property type="entry name" value="SorC_transcr_regulators"/>
</dbReference>
<evidence type="ECO:0000259" key="5">
    <source>
        <dbReference type="Pfam" id="PF04198"/>
    </source>
</evidence>
<dbReference type="PANTHER" id="PTHR34294">
    <property type="entry name" value="TRANSCRIPTIONAL REGULATOR-RELATED"/>
    <property type="match status" value="1"/>
</dbReference>
<dbReference type="InterPro" id="IPR013324">
    <property type="entry name" value="RNA_pol_sigma_r3/r4-like"/>
</dbReference>
<evidence type="ECO:0000256" key="4">
    <source>
        <dbReference type="ARBA" id="ARBA00023163"/>
    </source>
</evidence>
<dbReference type="EMBL" id="JASBAN010000001">
    <property type="protein sequence ID" value="MDI2111919.1"/>
    <property type="molecule type" value="Genomic_DNA"/>
</dbReference>
<feature type="domain" description="Sugar-binding" evidence="5">
    <location>
        <begin position="63"/>
        <end position="314"/>
    </location>
</feature>
<evidence type="ECO:0000313" key="7">
    <source>
        <dbReference type="Proteomes" id="UP001431775"/>
    </source>
</evidence>
<name>A0ABT6Q4V1_9PROT</name>
<dbReference type="Pfam" id="PF04198">
    <property type="entry name" value="Sugar-bind"/>
    <property type="match status" value="1"/>
</dbReference>
<evidence type="ECO:0000256" key="2">
    <source>
        <dbReference type="ARBA" id="ARBA00023015"/>
    </source>
</evidence>
<evidence type="ECO:0000256" key="3">
    <source>
        <dbReference type="ARBA" id="ARBA00023125"/>
    </source>
</evidence>
<keyword evidence="3" id="KW-0238">DNA-binding</keyword>
<dbReference type="InterPro" id="IPR037171">
    <property type="entry name" value="NagB/RpiA_transferase-like"/>
</dbReference>
<gene>
    <name evidence="6" type="ORF">QJV33_01200</name>
</gene>
<evidence type="ECO:0000313" key="6">
    <source>
        <dbReference type="EMBL" id="MDI2111919.1"/>
    </source>
</evidence>
<keyword evidence="4" id="KW-0804">Transcription</keyword>
<dbReference type="SUPFAM" id="SSF88659">
    <property type="entry name" value="Sigma3 and sigma4 domains of RNA polymerase sigma factors"/>
    <property type="match status" value="1"/>
</dbReference>
<keyword evidence="7" id="KW-1185">Reference proteome</keyword>
<organism evidence="6 7">
    <name type="scientific">Commensalibacter nepenthis</name>
    <dbReference type="NCBI Taxonomy" id="3043872"/>
    <lineage>
        <taxon>Bacteria</taxon>
        <taxon>Pseudomonadati</taxon>
        <taxon>Pseudomonadota</taxon>
        <taxon>Alphaproteobacteria</taxon>
        <taxon>Acetobacterales</taxon>
        <taxon>Acetobacteraceae</taxon>
    </lineage>
</organism>
<sequence>MTTSDELRFIARVARMYYLDNMKQPDIAKHLYISQATVSRLLKKASKKGIVEISVNTPKDTFLELEEKIKNHFGLSEVIIASCEQDEETQILSRIGQAAAQFFCATMQQDEVIGISSWSESLLSMVNHLNNNFKISAKKIIQIQGGIGSPTVQKHATILSSKLAKITHAEQVLLPAQGIIGSTEARTILMADPYVQATLDQFKEITMAVVGIGPISLAKLEADSGNILTPKEMNTITQKKAVGDICLHFYDHKGRPLQTAIDQRIIGITLEQLQKIPRVIGIAGGKVKMDAILGALSGRLVNILITDQFTAIRIAEKI</sequence>
<comment type="similarity">
    <text evidence="1">Belongs to the SorC transcriptional regulatory family.</text>
</comment>
<dbReference type="InterPro" id="IPR007324">
    <property type="entry name" value="Sugar-bd_dom_put"/>
</dbReference>
<dbReference type="PANTHER" id="PTHR34294:SF12">
    <property type="entry name" value="SUGAR-BINDING TRANSCRIPTIONAL REGULATOR"/>
    <property type="match status" value="1"/>
</dbReference>
<evidence type="ECO:0000256" key="1">
    <source>
        <dbReference type="ARBA" id="ARBA00010466"/>
    </source>
</evidence>
<dbReference type="SUPFAM" id="SSF100950">
    <property type="entry name" value="NagB/RpiA/CoA transferase-like"/>
    <property type="match status" value="1"/>
</dbReference>
<comment type="caution">
    <text evidence="6">The sequence shown here is derived from an EMBL/GenBank/DDBJ whole genome shotgun (WGS) entry which is preliminary data.</text>
</comment>
<protein>
    <submittedName>
        <fullName evidence="6">Sugar-binding transcriptional regulator</fullName>
    </submittedName>
</protein>
<dbReference type="Gene3D" id="3.40.50.1360">
    <property type="match status" value="1"/>
</dbReference>
<reference evidence="6" key="1">
    <citation type="submission" date="2023-05" db="EMBL/GenBank/DDBJ databases">
        <title>Whole genome sequence of Commensalibacter sp.</title>
        <authorList>
            <person name="Charoenyingcharoen P."/>
            <person name="Yukphan P."/>
        </authorList>
    </citation>
    <scope>NUCLEOTIDE SEQUENCE</scope>
    <source>
        <strain evidence="6">TBRC 10068</strain>
    </source>
</reference>
<dbReference type="RefSeq" id="WP_281461603.1">
    <property type="nucleotide sequence ID" value="NZ_JASBAN010000001.1"/>
</dbReference>
<dbReference type="Gene3D" id="1.10.10.60">
    <property type="entry name" value="Homeodomain-like"/>
    <property type="match status" value="1"/>
</dbReference>
<proteinExistence type="inferred from homology"/>
<keyword evidence="2" id="KW-0805">Transcription regulation</keyword>
<accession>A0ABT6Q4V1</accession>
<dbReference type="Proteomes" id="UP001431775">
    <property type="component" value="Unassembled WGS sequence"/>
</dbReference>